<name>A0AC61NGK5_9BACT</name>
<gene>
    <name evidence="1" type="ORF">K4L44_02575</name>
</gene>
<accession>A0AC61NGK5</accession>
<evidence type="ECO:0000313" key="2">
    <source>
        <dbReference type="Proteomes" id="UP000826212"/>
    </source>
</evidence>
<dbReference type="EMBL" id="CP081303">
    <property type="protein sequence ID" value="QZE14763.1"/>
    <property type="molecule type" value="Genomic_DNA"/>
</dbReference>
<dbReference type="Proteomes" id="UP000826212">
    <property type="component" value="Chromosome"/>
</dbReference>
<sequence>MKLVIFFTLLCSSVFAQQNTKSNSFEILKNKTKITKVRYKDIKIKIPNYYIQSKQTIDSLKVERYCNLFFEGMQGAKKYQNKKLGPFLLGYFTPLTAFIIASPYAPVAPLIAYTGIIKYNPKPLFNLELLQATKQKDNLRKQSYINGYQKECRKRRLKWVCAGTTTFCITLTALLCFVY</sequence>
<proteinExistence type="predicted"/>
<reference evidence="1" key="1">
    <citation type="submission" date="2021-08" db="EMBL/GenBank/DDBJ databases">
        <title>Novel anaerobic bacterium isolated from sea squirt in East Sea, Republic of Korea.</title>
        <authorList>
            <person name="Nguyen T.H."/>
            <person name="Li Z."/>
            <person name="Lee Y.-J."/>
            <person name="Ko J."/>
            <person name="Kim S.-G."/>
        </authorList>
    </citation>
    <scope>NUCLEOTIDE SEQUENCE</scope>
    <source>
        <strain evidence="1">KCTC 25031</strain>
    </source>
</reference>
<keyword evidence="2" id="KW-1185">Reference proteome</keyword>
<organism evidence="1 2">
    <name type="scientific">Halosquirtibacter laminarini</name>
    <dbReference type="NCBI Taxonomy" id="3374600"/>
    <lineage>
        <taxon>Bacteria</taxon>
        <taxon>Pseudomonadati</taxon>
        <taxon>Bacteroidota</taxon>
        <taxon>Bacteroidia</taxon>
        <taxon>Marinilabiliales</taxon>
        <taxon>Prolixibacteraceae</taxon>
        <taxon>Halosquirtibacter</taxon>
    </lineage>
</organism>
<evidence type="ECO:0000313" key="1">
    <source>
        <dbReference type="EMBL" id="QZE14763.1"/>
    </source>
</evidence>
<protein>
    <submittedName>
        <fullName evidence="1">Uncharacterized protein</fullName>
    </submittedName>
</protein>